<dbReference type="EMBL" id="DWXX01000156">
    <property type="protein sequence ID" value="HJB59669.1"/>
    <property type="molecule type" value="Genomic_DNA"/>
</dbReference>
<dbReference type="Proteomes" id="UP000824211">
    <property type="component" value="Unassembled WGS sequence"/>
</dbReference>
<gene>
    <name evidence="4" type="ORF">H9771_08485</name>
</gene>
<evidence type="ECO:0000313" key="5">
    <source>
        <dbReference type="Proteomes" id="UP000824211"/>
    </source>
</evidence>
<accession>A0A9D2S877</accession>
<feature type="domain" description="NodB homology" evidence="3">
    <location>
        <begin position="17"/>
        <end position="136"/>
    </location>
</feature>
<name>A0A9D2S877_9FIRM</name>
<reference evidence="4" key="2">
    <citation type="submission" date="2021-04" db="EMBL/GenBank/DDBJ databases">
        <authorList>
            <person name="Gilroy R."/>
        </authorList>
    </citation>
    <scope>NUCLEOTIDE SEQUENCE</scope>
    <source>
        <strain evidence="4">ChiHjej9B8-13557</strain>
    </source>
</reference>
<dbReference type="InterPro" id="IPR002509">
    <property type="entry name" value="NODB_dom"/>
</dbReference>
<sequence length="269" mass="30509">MQTAELKNIYTCFPGGRHKVLTMSFDDGRLEDRRLVELFNRYGIRGTFNLNSGIREEKRIPAAEWKDLYAGHEVACHTSLHPTISRCPLEQVARQVLEDRIALERAVGYPVRGLAYPNGSWTPEIAALLPALGIRYARVVGDSHDFGMPRDWMTWTATCHFQHGLAEDGERFAALYKTQYLYMMYVWGHSYELATEEDWAALEAFCARLGGREDIWYATNIEIVDYMEAAARLQWTAAGDAVYNPSAQTVWAEADGIQYELPGGQLTCL</sequence>
<dbReference type="InterPro" id="IPR011330">
    <property type="entry name" value="Glyco_hydro/deAcase_b/a-brl"/>
</dbReference>
<evidence type="ECO:0000313" key="4">
    <source>
        <dbReference type="EMBL" id="HJB59669.1"/>
    </source>
</evidence>
<reference evidence="4" key="1">
    <citation type="journal article" date="2021" name="PeerJ">
        <title>Extensive microbial diversity within the chicken gut microbiome revealed by metagenomics and culture.</title>
        <authorList>
            <person name="Gilroy R."/>
            <person name="Ravi A."/>
            <person name="Getino M."/>
            <person name="Pursley I."/>
            <person name="Horton D.L."/>
            <person name="Alikhan N.F."/>
            <person name="Baker D."/>
            <person name="Gharbi K."/>
            <person name="Hall N."/>
            <person name="Watson M."/>
            <person name="Adriaenssens E.M."/>
            <person name="Foster-Nyarko E."/>
            <person name="Jarju S."/>
            <person name="Secka A."/>
            <person name="Antonio M."/>
            <person name="Oren A."/>
            <person name="Chaudhuri R.R."/>
            <person name="La Ragione R."/>
            <person name="Hildebrand F."/>
            <person name="Pallen M.J."/>
        </authorList>
    </citation>
    <scope>NUCLEOTIDE SEQUENCE</scope>
    <source>
        <strain evidence="4">ChiHjej9B8-13557</strain>
    </source>
</reference>
<dbReference type="SUPFAM" id="SSF88713">
    <property type="entry name" value="Glycoside hydrolase/deacetylase"/>
    <property type="match status" value="1"/>
</dbReference>
<dbReference type="GO" id="GO:0005975">
    <property type="term" value="P:carbohydrate metabolic process"/>
    <property type="evidence" value="ECO:0007669"/>
    <property type="project" value="InterPro"/>
</dbReference>
<protein>
    <submittedName>
        <fullName evidence="4">Polysaccharide deacetylase family protein</fullName>
    </submittedName>
</protein>
<organism evidence="4 5">
    <name type="scientific">Candidatus Faecalibacterium faecipullorum</name>
    <dbReference type="NCBI Taxonomy" id="2838578"/>
    <lineage>
        <taxon>Bacteria</taxon>
        <taxon>Bacillati</taxon>
        <taxon>Bacillota</taxon>
        <taxon>Clostridia</taxon>
        <taxon>Eubacteriales</taxon>
        <taxon>Oscillospiraceae</taxon>
        <taxon>Faecalibacterium</taxon>
    </lineage>
</organism>
<comment type="subcellular location">
    <subcellularLocation>
        <location evidence="1">Secreted</location>
    </subcellularLocation>
</comment>
<dbReference type="InterPro" id="IPR051398">
    <property type="entry name" value="Polysacch_Deacetylase"/>
</dbReference>
<keyword evidence="2" id="KW-0732">Signal</keyword>
<dbReference type="PANTHER" id="PTHR34216:SF3">
    <property type="entry name" value="POLY-BETA-1,6-N-ACETYL-D-GLUCOSAMINE N-DEACETYLASE"/>
    <property type="match status" value="1"/>
</dbReference>
<dbReference type="Pfam" id="PF01522">
    <property type="entry name" value="Polysacc_deac_1"/>
    <property type="match status" value="1"/>
</dbReference>
<evidence type="ECO:0000259" key="3">
    <source>
        <dbReference type="Pfam" id="PF01522"/>
    </source>
</evidence>
<dbReference type="Gene3D" id="3.20.20.370">
    <property type="entry name" value="Glycoside hydrolase/deacetylase"/>
    <property type="match status" value="1"/>
</dbReference>
<comment type="caution">
    <text evidence="4">The sequence shown here is derived from an EMBL/GenBank/DDBJ whole genome shotgun (WGS) entry which is preliminary data.</text>
</comment>
<evidence type="ECO:0000256" key="1">
    <source>
        <dbReference type="ARBA" id="ARBA00004613"/>
    </source>
</evidence>
<dbReference type="CDD" id="cd10967">
    <property type="entry name" value="CE4_GLA_like_6s"/>
    <property type="match status" value="1"/>
</dbReference>
<dbReference type="AlphaFoldDB" id="A0A9D2S877"/>
<evidence type="ECO:0000256" key="2">
    <source>
        <dbReference type="ARBA" id="ARBA00022729"/>
    </source>
</evidence>
<dbReference type="GO" id="GO:0005576">
    <property type="term" value="C:extracellular region"/>
    <property type="evidence" value="ECO:0007669"/>
    <property type="project" value="UniProtKB-SubCell"/>
</dbReference>
<dbReference type="PANTHER" id="PTHR34216">
    <property type="match status" value="1"/>
</dbReference>
<proteinExistence type="predicted"/>
<dbReference type="GO" id="GO:0016810">
    <property type="term" value="F:hydrolase activity, acting on carbon-nitrogen (but not peptide) bonds"/>
    <property type="evidence" value="ECO:0007669"/>
    <property type="project" value="InterPro"/>
</dbReference>